<reference evidence="1" key="1">
    <citation type="submission" date="2021-06" db="EMBL/GenBank/DDBJ databases">
        <authorList>
            <person name="Kallberg Y."/>
            <person name="Tangrot J."/>
            <person name="Rosling A."/>
        </authorList>
    </citation>
    <scope>NUCLEOTIDE SEQUENCE</scope>
    <source>
        <strain evidence="1">28 12/20/2015</strain>
    </source>
</reference>
<proteinExistence type="predicted"/>
<sequence length="146" mass="17226">NFYKICELAVDYYKGMHHNDKECRRLMNQLIKYKARVKPWNLEYSFELTPFTWWDVVEDEHTDLQDLAKTIALNEMIFTEVDNLDSNKWREEENEMDIENLTANNIIITLQALVDLSDPTFGGNNNQGETQEEAVLTDEEPSIEFE</sequence>
<evidence type="ECO:0000313" key="1">
    <source>
        <dbReference type="EMBL" id="CAG8696040.1"/>
    </source>
</evidence>
<dbReference type="EMBL" id="CAJVPW010022077">
    <property type="protein sequence ID" value="CAG8696040.1"/>
    <property type="molecule type" value="Genomic_DNA"/>
</dbReference>
<feature type="non-terminal residue" evidence="1">
    <location>
        <position position="146"/>
    </location>
</feature>
<comment type="caution">
    <text evidence="1">The sequence shown here is derived from an EMBL/GenBank/DDBJ whole genome shotgun (WGS) entry which is preliminary data.</text>
</comment>
<gene>
    <name evidence="1" type="ORF">SPELUC_LOCUS11022</name>
</gene>
<accession>A0ACA9P7E2</accession>
<evidence type="ECO:0000313" key="2">
    <source>
        <dbReference type="Proteomes" id="UP000789366"/>
    </source>
</evidence>
<name>A0ACA9P7E2_9GLOM</name>
<dbReference type="Proteomes" id="UP000789366">
    <property type="component" value="Unassembled WGS sequence"/>
</dbReference>
<organism evidence="1 2">
    <name type="scientific">Cetraspora pellucida</name>
    <dbReference type="NCBI Taxonomy" id="1433469"/>
    <lineage>
        <taxon>Eukaryota</taxon>
        <taxon>Fungi</taxon>
        <taxon>Fungi incertae sedis</taxon>
        <taxon>Mucoromycota</taxon>
        <taxon>Glomeromycotina</taxon>
        <taxon>Glomeromycetes</taxon>
        <taxon>Diversisporales</taxon>
        <taxon>Gigasporaceae</taxon>
        <taxon>Cetraspora</taxon>
    </lineage>
</organism>
<feature type="non-terminal residue" evidence="1">
    <location>
        <position position="1"/>
    </location>
</feature>
<protein>
    <submittedName>
        <fullName evidence="1">7167_t:CDS:1</fullName>
    </submittedName>
</protein>
<keyword evidence="2" id="KW-1185">Reference proteome</keyword>